<dbReference type="EMBL" id="AP021861">
    <property type="protein sequence ID" value="BBO35626.1"/>
    <property type="molecule type" value="Genomic_DNA"/>
</dbReference>
<feature type="domain" description="RNA polymerase sigma-70 region 2" evidence="5">
    <location>
        <begin position="20"/>
        <end position="88"/>
    </location>
</feature>
<dbReference type="Proteomes" id="UP000326837">
    <property type="component" value="Chromosome"/>
</dbReference>
<accession>A0A5K7XLS1</accession>
<dbReference type="PANTHER" id="PTHR43133:SF51">
    <property type="entry name" value="RNA POLYMERASE SIGMA FACTOR"/>
    <property type="match status" value="1"/>
</dbReference>
<dbReference type="PANTHER" id="PTHR43133">
    <property type="entry name" value="RNA POLYMERASE ECF-TYPE SIGMA FACTO"/>
    <property type="match status" value="1"/>
</dbReference>
<dbReference type="InterPro" id="IPR014284">
    <property type="entry name" value="RNA_pol_sigma-70_dom"/>
</dbReference>
<keyword evidence="4" id="KW-0804">Transcription</keyword>
<proteinExistence type="inferred from homology"/>
<dbReference type="Gene3D" id="1.10.10.10">
    <property type="entry name" value="Winged helix-like DNA-binding domain superfamily/Winged helix DNA-binding domain"/>
    <property type="match status" value="1"/>
</dbReference>
<organism evidence="6 7">
    <name type="scientific">Lacipirellula parvula</name>
    <dbReference type="NCBI Taxonomy" id="2650471"/>
    <lineage>
        <taxon>Bacteria</taxon>
        <taxon>Pseudomonadati</taxon>
        <taxon>Planctomycetota</taxon>
        <taxon>Planctomycetia</taxon>
        <taxon>Pirellulales</taxon>
        <taxon>Lacipirellulaceae</taxon>
        <taxon>Lacipirellula</taxon>
    </lineage>
</organism>
<dbReference type="GO" id="GO:0016987">
    <property type="term" value="F:sigma factor activity"/>
    <property type="evidence" value="ECO:0007669"/>
    <property type="project" value="UniProtKB-KW"/>
</dbReference>
<evidence type="ECO:0000256" key="1">
    <source>
        <dbReference type="ARBA" id="ARBA00010641"/>
    </source>
</evidence>
<dbReference type="Pfam" id="PF04542">
    <property type="entry name" value="Sigma70_r2"/>
    <property type="match status" value="1"/>
</dbReference>
<comment type="similarity">
    <text evidence="1">Belongs to the sigma-70 factor family. ECF subfamily.</text>
</comment>
<dbReference type="GO" id="GO:0006352">
    <property type="term" value="P:DNA-templated transcription initiation"/>
    <property type="evidence" value="ECO:0007669"/>
    <property type="project" value="InterPro"/>
</dbReference>
<keyword evidence="7" id="KW-1185">Reference proteome</keyword>
<sequence>MADAATNPPRGNRDEQYVELLTRHKSQLFRFVFAMVHSLPDAEDVFQQAAITMWDKFSEFELGTDFYAWACSIARFKALDHLKAKGRRRLLFSDELLELVPQHDHWQPETQQARLRALASCRHKLSPKDQQLLLMCYNGRESIRKSAESVGRPVGSVYDSLSRIRRALYACIERTLASEGQS</sequence>
<evidence type="ECO:0000256" key="4">
    <source>
        <dbReference type="ARBA" id="ARBA00023163"/>
    </source>
</evidence>
<dbReference type="NCBIfam" id="TIGR02937">
    <property type="entry name" value="sigma70-ECF"/>
    <property type="match status" value="1"/>
</dbReference>
<dbReference type="Gene3D" id="1.10.1740.10">
    <property type="match status" value="1"/>
</dbReference>
<reference evidence="7" key="1">
    <citation type="submission" date="2019-10" db="EMBL/GenBank/DDBJ databases">
        <title>Lacipirellula parvula gen. nov., sp. nov., representing a lineage of planctomycetes widespread in freshwater anoxic habitats, and description of the family Lacipirellulaceae.</title>
        <authorList>
            <person name="Dedysh S.N."/>
            <person name="Kulichevskaya I.S."/>
            <person name="Beletsky A.V."/>
            <person name="Rakitin A.L."/>
            <person name="Mardanov A.V."/>
            <person name="Ivanova A.A."/>
            <person name="Saltykova V.X."/>
            <person name="Rijpstra W.I.C."/>
            <person name="Sinninghe Damste J.S."/>
            <person name="Ravin N.V."/>
        </authorList>
    </citation>
    <scope>NUCLEOTIDE SEQUENCE [LARGE SCALE GENOMIC DNA]</scope>
    <source>
        <strain evidence="7">PX69</strain>
    </source>
</reference>
<dbReference type="InterPro" id="IPR014331">
    <property type="entry name" value="RNA_pol_sigma70_ECF_RHOBA"/>
</dbReference>
<evidence type="ECO:0000259" key="5">
    <source>
        <dbReference type="Pfam" id="PF04542"/>
    </source>
</evidence>
<dbReference type="InterPro" id="IPR013325">
    <property type="entry name" value="RNA_pol_sigma_r2"/>
</dbReference>
<evidence type="ECO:0000256" key="2">
    <source>
        <dbReference type="ARBA" id="ARBA00023015"/>
    </source>
</evidence>
<keyword evidence="2" id="KW-0805">Transcription regulation</keyword>
<name>A0A5K7XLS1_9BACT</name>
<dbReference type="SUPFAM" id="SSF88659">
    <property type="entry name" value="Sigma3 and sigma4 domains of RNA polymerase sigma factors"/>
    <property type="match status" value="1"/>
</dbReference>
<dbReference type="AlphaFoldDB" id="A0A5K7XLS1"/>
<dbReference type="SUPFAM" id="SSF88946">
    <property type="entry name" value="Sigma2 domain of RNA polymerase sigma factors"/>
    <property type="match status" value="1"/>
</dbReference>
<dbReference type="KEGG" id="lpav:PLANPX_5238"/>
<keyword evidence="3" id="KW-0731">Sigma factor</keyword>
<evidence type="ECO:0000256" key="3">
    <source>
        <dbReference type="ARBA" id="ARBA00023082"/>
    </source>
</evidence>
<dbReference type="RefSeq" id="WP_172992265.1">
    <property type="nucleotide sequence ID" value="NZ_AP021861.1"/>
</dbReference>
<dbReference type="InterPro" id="IPR039425">
    <property type="entry name" value="RNA_pol_sigma-70-like"/>
</dbReference>
<evidence type="ECO:0000313" key="6">
    <source>
        <dbReference type="EMBL" id="BBO35626.1"/>
    </source>
</evidence>
<evidence type="ECO:0000313" key="7">
    <source>
        <dbReference type="Proteomes" id="UP000326837"/>
    </source>
</evidence>
<dbReference type="InterPro" id="IPR036388">
    <property type="entry name" value="WH-like_DNA-bd_sf"/>
</dbReference>
<gene>
    <name evidence="6" type="ORF">PLANPX_5238</name>
</gene>
<dbReference type="NCBIfam" id="TIGR02989">
    <property type="entry name" value="Sig-70_gvs1"/>
    <property type="match status" value="1"/>
</dbReference>
<dbReference type="InterPro" id="IPR013324">
    <property type="entry name" value="RNA_pol_sigma_r3/r4-like"/>
</dbReference>
<protein>
    <recommendedName>
        <fullName evidence="5">RNA polymerase sigma-70 region 2 domain-containing protein</fullName>
    </recommendedName>
</protein>
<dbReference type="InterPro" id="IPR007627">
    <property type="entry name" value="RNA_pol_sigma70_r2"/>
</dbReference>